<feature type="compositionally biased region" description="Low complexity" evidence="2">
    <location>
        <begin position="1373"/>
        <end position="1384"/>
    </location>
</feature>
<dbReference type="OMA" id="MIERRRC"/>
<dbReference type="KEGG" id="spu:583100"/>
<feature type="compositionally biased region" description="Polar residues" evidence="2">
    <location>
        <begin position="1263"/>
        <end position="1286"/>
    </location>
</feature>
<sequence length="1463" mass="161090">MAHLQHMTEPTALFPHLESNDLHTVKEFKALIQDNLTSAREPSFLNALVDFYISTNSPQALDILSGLREPLDKPLMDKLNECMKYRHSRLPALILVSHIVRHQPSWLHKIVQVPLFTSMIHCLKADTDIPVLMCGILTITTLLPMIADTDIPVLMCGILTITTLLPMIPSKVGPFLHDICEIFARLASWSVNKPGEVHDVHQLHLQAAVYALFHRLYGMYPWNFLEFLQSHFANKEKEFEVAILPMLERVRMHPQLIVGQKSKETELSRWRKMEVHDILTECARVCLDTTESTRDDRSTCGLSLSESGFSAAYNMATRSNVSSSCKMSSPATIPPSNDAQILPTSKQTTPSNLTKKPDPTSNLISSQAILSAMWSPAVDCGLTTPPTSHPPSPGGSMMDLSLTSSLQMGYGDPSSSLTTPRDSPHSTLGEEQPHRILNISDGSTPNKSGRKSRGKGPGALPRYPPNILQRTTSAPSTPGYDASSQWLPASPIRKYSADRTIFNFGSRASAQHQTSKPSDNAGKTSAPRSRRSSGKGSGIEESVLEDSIEEEEKDGQIKCPKPRQEDNSEDQESSSVSLKDLPSLIRHLSDGHLRSDDATNAEVSSIVNSPQRNVGEFMSKVIAGLHHHKEGIGDSGHHVMNSTPKYDVEKQSGQVVRGTAEGADDITMSMEGPCAEMKGGEMENDVRGAEETGVAGVDSASNSGEAGASFRDLNLEEETSPSQKDFQKVSHNLFGEGTTNGIAHREEDIARREGATKEGEMKENCEVLDKNMDSALPRQHRGNQGFTPIRDYSVDSMESPYPSEMSTASQQAYISIDHMLRQALPYYMYPPNIGTPAPPSQERGDEISLASLDLSRSGPLHAVFSPAEMLDRHISMSDEVHDKELSRLPLTSQKSVNWTHYGGSPPADEINLLKGQLQLLHNQLLYERHKREVHAGRNRRLLGKTHKAKAYEELNSAMKDQLRLQENEIVRLSAEINQVRQENRQLSIECHHKDKTYQQDVQKLESEKVHLMECKEELNKLLVTHRLEVEKVKKDLKISNSSLFDIEQDLASTRADIATNKHLKDEIKRLNKEILLLGETNIKYKEKLEESKLSKALVEEEDKRRQSLKKELADCHDAVKQKSIQLDAAKARIIDIDALLTQRDRSIAEQKRYLESVKSLSNGKVEAMESKYNSLKKVNQRLEGDILKLTKQSTSRHRGHARQRSNPDGAQLDDSTSSSGISRSRSNSPQKTFNRSGSTGSQKSRPDPAERRTPLGVEGEATAPTNLRTSPGVQNTTPTSKRALQTRQERSKAPSPRAGEFLAQGSAAAVAAKSRSREGSLNVKTNKVQSSALRFSEASPFQRVHSGSSAPSNLASNASKGNLPDESHVKDGASAAASNSCHSCPEFDKLSQNSAGSLAGGPLVQPSKGIEEDRESPSSSEERKAIPERTAIVDDIGCGIGSQGIASHLELDASGEEHGLSHW</sequence>
<dbReference type="RefSeq" id="XP_011663188.2">
    <property type="nucleotide sequence ID" value="XM_011664886.2"/>
</dbReference>
<dbReference type="PANTHER" id="PTHR15154">
    <property type="entry name" value="HAMARTIN"/>
    <property type="match status" value="1"/>
</dbReference>
<keyword evidence="4" id="KW-1185">Reference proteome</keyword>
<dbReference type="SUPFAM" id="SSF48371">
    <property type="entry name" value="ARM repeat"/>
    <property type="match status" value="1"/>
</dbReference>
<dbReference type="InterPro" id="IPR016024">
    <property type="entry name" value="ARM-type_fold"/>
</dbReference>
<evidence type="ECO:0000256" key="2">
    <source>
        <dbReference type="SAM" id="MobiDB-lite"/>
    </source>
</evidence>
<reference evidence="3" key="2">
    <citation type="submission" date="2021-01" db="UniProtKB">
        <authorList>
            <consortium name="EnsemblMetazoa"/>
        </authorList>
    </citation>
    <scope>IDENTIFICATION</scope>
</reference>
<feature type="region of interest" description="Disordered" evidence="2">
    <location>
        <begin position="1340"/>
        <end position="1430"/>
    </location>
</feature>
<dbReference type="Pfam" id="PF04388">
    <property type="entry name" value="Hamartin"/>
    <property type="match status" value="2"/>
</dbReference>
<evidence type="ECO:0000313" key="4">
    <source>
        <dbReference type="Proteomes" id="UP000007110"/>
    </source>
</evidence>
<feature type="region of interest" description="Disordered" evidence="2">
    <location>
        <begin position="324"/>
        <end position="362"/>
    </location>
</feature>
<dbReference type="OrthoDB" id="6022054at2759"/>
<feature type="compositionally biased region" description="Polar residues" evidence="2">
    <location>
        <begin position="468"/>
        <end position="485"/>
    </location>
</feature>
<dbReference type="InParanoid" id="A0A7M7HJP0"/>
<dbReference type="PANTHER" id="PTHR15154:SF2">
    <property type="entry name" value="HAMARTIN"/>
    <property type="match status" value="1"/>
</dbReference>
<dbReference type="InterPro" id="IPR007483">
    <property type="entry name" value="Hamartin"/>
</dbReference>
<feature type="compositionally biased region" description="Polar residues" evidence="2">
    <location>
        <begin position="506"/>
        <end position="527"/>
    </location>
</feature>
<feature type="compositionally biased region" description="Polar residues" evidence="2">
    <location>
        <begin position="401"/>
        <end position="421"/>
    </location>
</feature>
<feature type="compositionally biased region" description="Basic and acidic residues" evidence="2">
    <location>
        <begin position="1244"/>
        <end position="1253"/>
    </location>
</feature>
<reference evidence="4" key="1">
    <citation type="submission" date="2015-02" db="EMBL/GenBank/DDBJ databases">
        <title>Genome sequencing for Strongylocentrotus purpuratus.</title>
        <authorList>
            <person name="Murali S."/>
            <person name="Liu Y."/>
            <person name="Vee V."/>
            <person name="English A."/>
            <person name="Wang M."/>
            <person name="Skinner E."/>
            <person name="Han Y."/>
            <person name="Muzny D.M."/>
            <person name="Worley K.C."/>
            <person name="Gibbs R.A."/>
        </authorList>
    </citation>
    <scope>NUCLEOTIDE SEQUENCE</scope>
</reference>
<name>A0A7M7HJP0_STRPU</name>
<proteinExistence type="predicted"/>
<dbReference type="GO" id="GO:0032007">
    <property type="term" value="P:negative regulation of TOR signaling"/>
    <property type="evidence" value="ECO:0000318"/>
    <property type="project" value="GO_Central"/>
</dbReference>
<protein>
    <recommendedName>
        <fullName evidence="5">Hamartin</fullName>
    </recommendedName>
</protein>
<accession>A0A7M7HJP0</accession>
<feature type="compositionally biased region" description="Low complexity" evidence="2">
    <location>
        <begin position="1346"/>
        <end position="1359"/>
    </location>
</feature>
<dbReference type="GeneID" id="583100"/>
<feature type="compositionally biased region" description="Basic residues" evidence="2">
    <location>
        <begin position="1194"/>
        <end position="1203"/>
    </location>
</feature>
<dbReference type="GO" id="GO:0051726">
    <property type="term" value="P:regulation of cell cycle"/>
    <property type="evidence" value="ECO:0000318"/>
    <property type="project" value="GO_Central"/>
</dbReference>
<feature type="region of interest" description="Disordered" evidence="2">
    <location>
        <begin position="1189"/>
        <end position="1306"/>
    </location>
</feature>
<feature type="coiled-coil region" evidence="1">
    <location>
        <begin position="1060"/>
        <end position="1118"/>
    </location>
</feature>
<dbReference type="Proteomes" id="UP000007110">
    <property type="component" value="Unassembled WGS sequence"/>
</dbReference>
<organism evidence="3 4">
    <name type="scientific">Strongylocentrotus purpuratus</name>
    <name type="common">Purple sea urchin</name>
    <dbReference type="NCBI Taxonomy" id="7668"/>
    <lineage>
        <taxon>Eukaryota</taxon>
        <taxon>Metazoa</taxon>
        <taxon>Echinodermata</taxon>
        <taxon>Eleutherozoa</taxon>
        <taxon>Echinozoa</taxon>
        <taxon>Echinoidea</taxon>
        <taxon>Euechinoidea</taxon>
        <taxon>Echinacea</taxon>
        <taxon>Camarodonta</taxon>
        <taxon>Echinidea</taxon>
        <taxon>Strongylocentrotidae</taxon>
        <taxon>Strongylocentrotus</taxon>
    </lineage>
</organism>
<keyword evidence="1" id="KW-0175">Coiled coil</keyword>
<evidence type="ECO:0008006" key="5">
    <source>
        <dbReference type="Google" id="ProtNLM"/>
    </source>
</evidence>
<dbReference type="GO" id="GO:0033596">
    <property type="term" value="C:TSC1-TSC2 complex"/>
    <property type="evidence" value="ECO:0000318"/>
    <property type="project" value="GO_Central"/>
</dbReference>
<feature type="region of interest" description="Disordered" evidence="2">
    <location>
        <begin position="381"/>
        <end position="485"/>
    </location>
</feature>
<evidence type="ECO:0000313" key="3">
    <source>
        <dbReference type="EnsemblMetazoa" id="XP_011663188"/>
    </source>
</evidence>
<feature type="compositionally biased region" description="Acidic residues" evidence="2">
    <location>
        <begin position="542"/>
        <end position="553"/>
    </location>
</feature>
<evidence type="ECO:0000256" key="1">
    <source>
        <dbReference type="SAM" id="Coils"/>
    </source>
</evidence>
<feature type="region of interest" description="Disordered" evidence="2">
    <location>
        <begin position="506"/>
        <end position="579"/>
    </location>
</feature>
<feature type="compositionally biased region" description="Low complexity" evidence="2">
    <location>
        <begin position="1215"/>
        <end position="1228"/>
    </location>
</feature>
<dbReference type="EnsemblMetazoa" id="XM_011664886">
    <property type="protein sequence ID" value="XP_011663188"/>
    <property type="gene ID" value="LOC583100"/>
</dbReference>
<feature type="compositionally biased region" description="Polar residues" evidence="2">
    <location>
        <begin position="1229"/>
        <end position="1243"/>
    </location>
</feature>
<feature type="coiled-coil region" evidence="1">
    <location>
        <begin position="948"/>
        <end position="1035"/>
    </location>
</feature>
<dbReference type="CTD" id="7248"/>
<dbReference type="FunCoup" id="A0A7M7HJP0">
    <property type="interactions" value="885"/>
</dbReference>
<dbReference type="GO" id="GO:0008285">
    <property type="term" value="P:negative regulation of cell population proliferation"/>
    <property type="evidence" value="ECO:0000318"/>
    <property type="project" value="GO_Central"/>
</dbReference>